<evidence type="ECO:0000313" key="2">
    <source>
        <dbReference type="Proteomes" id="UP000000851"/>
    </source>
</evidence>
<gene>
    <name evidence="1" type="ordered locus">Caci_7243</name>
</gene>
<dbReference type="STRING" id="479433.Caci_7243"/>
<dbReference type="Proteomes" id="UP000000851">
    <property type="component" value="Chromosome"/>
</dbReference>
<protein>
    <submittedName>
        <fullName evidence="1">Uncharacterized protein</fullName>
    </submittedName>
</protein>
<dbReference type="InParanoid" id="C7Q884"/>
<evidence type="ECO:0000313" key="1">
    <source>
        <dbReference type="EMBL" id="ACU76072.1"/>
    </source>
</evidence>
<organism evidence="1 2">
    <name type="scientific">Catenulispora acidiphila (strain DSM 44928 / JCM 14897 / NBRC 102108 / NRRL B-24433 / ID139908)</name>
    <dbReference type="NCBI Taxonomy" id="479433"/>
    <lineage>
        <taxon>Bacteria</taxon>
        <taxon>Bacillati</taxon>
        <taxon>Actinomycetota</taxon>
        <taxon>Actinomycetes</taxon>
        <taxon>Catenulisporales</taxon>
        <taxon>Catenulisporaceae</taxon>
        <taxon>Catenulispora</taxon>
    </lineage>
</organism>
<proteinExistence type="predicted"/>
<keyword evidence="2" id="KW-1185">Reference proteome</keyword>
<dbReference type="KEGG" id="cai:Caci_7243"/>
<reference evidence="1 2" key="1">
    <citation type="journal article" date="2009" name="Stand. Genomic Sci.">
        <title>Complete genome sequence of Catenulispora acidiphila type strain (ID 139908).</title>
        <authorList>
            <person name="Copeland A."/>
            <person name="Lapidus A."/>
            <person name="Glavina Del Rio T."/>
            <person name="Nolan M."/>
            <person name="Lucas S."/>
            <person name="Chen F."/>
            <person name="Tice H."/>
            <person name="Cheng J.F."/>
            <person name="Bruce D."/>
            <person name="Goodwin L."/>
            <person name="Pitluck S."/>
            <person name="Mikhailova N."/>
            <person name="Pati A."/>
            <person name="Ivanova N."/>
            <person name="Mavromatis K."/>
            <person name="Chen A."/>
            <person name="Palaniappan K."/>
            <person name="Chain P."/>
            <person name="Land M."/>
            <person name="Hauser L."/>
            <person name="Chang Y.J."/>
            <person name="Jeffries C.D."/>
            <person name="Chertkov O."/>
            <person name="Brettin T."/>
            <person name="Detter J.C."/>
            <person name="Han C."/>
            <person name="Ali Z."/>
            <person name="Tindall B.J."/>
            <person name="Goker M."/>
            <person name="Bristow J."/>
            <person name="Eisen J.A."/>
            <person name="Markowitz V."/>
            <person name="Hugenholtz P."/>
            <person name="Kyrpides N.C."/>
            <person name="Klenk H.P."/>
        </authorList>
    </citation>
    <scope>NUCLEOTIDE SEQUENCE [LARGE SCALE GENOMIC DNA]</scope>
    <source>
        <strain evidence="2">DSM 44928 / JCM 14897 / NBRC 102108 / NRRL B-24433 / ID139908</strain>
    </source>
</reference>
<name>C7Q884_CATAD</name>
<sequence precursor="true">MLNPFWVGCAGASFPLSADPEDRDGETAVSEAVRGHGTLAVASALACLYRNCHEGGSGRILQQPRGTT</sequence>
<dbReference type="HOGENOM" id="CLU_2786263_0_0_11"/>
<dbReference type="AlphaFoldDB" id="C7Q884"/>
<accession>C7Q884</accession>
<dbReference type="EMBL" id="CP001700">
    <property type="protein sequence ID" value="ACU76072.1"/>
    <property type="molecule type" value="Genomic_DNA"/>
</dbReference>